<name>A0A1H1HAH5_9BURK</name>
<accession>A0A1H1HAH5</accession>
<reference evidence="21" key="1">
    <citation type="submission" date="2016-10" db="EMBL/GenBank/DDBJ databases">
        <authorList>
            <person name="Varghese N."/>
        </authorList>
    </citation>
    <scope>NUCLEOTIDE SEQUENCE [LARGE SCALE GENOMIC DNA]</scope>
    <source>
        <strain evidence="21">GAS106B</strain>
    </source>
</reference>
<evidence type="ECO:0000256" key="10">
    <source>
        <dbReference type="ARBA" id="ARBA00023077"/>
    </source>
</evidence>
<dbReference type="OrthoDB" id="127311at2"/>
<keyword evidence="7 17" id="KW-0732">Signal</keyword>
<evidence type="ECO:0000256" key="17">
    <source>
        <dbReference type="SAM" id="SignalP"/>
    </source>
</evidence>
<keyword evidence="4 14" id="KW-1134">Transmembrane beta strand</keyword>
<keyword evidence="5" id="KW-0410">Iron transport</keyword>
<keyword evidence="11 14" id="KW-0472">Membrane</keyword>
<keyword evidence="12" id="KW-0675">Receptor</keyword>
<evidence type="ECO:0000256" key="7">
    <source>
        <dbReference type="ARBA" id="ARBA00022729"/>
    </source>
</evidence>
<proteinExistence type="inferred from homology"/>
<evidence type="ECO:0000256" key="11">
    <source>
        <dbReference type="ARBA" id="ARBA00023136"/>
    </source>
</evidence>
<dbReference type="Pfam" id="PF07715">
    <property type="entry name" value="Plug"/>
    <property type="match status" value="1"/>
</dbReference>
<evidence type="ECO:0000259" key="18">
    <source>
        <dbReference type="Pfam" id="PF00593"/>
    </source>
</evidence>
<evidence type="ECO:0000256" key="15">
    <source>
        <dbReference type="RuleBase" id="RU003357"/>
    </source>
</evidence>
<dbReference type="InterPro" id="IPR010105">
    <property type="entry name" value="TonB_sidphr_rcpt"/>
</dbReference>
<evidence type="ECO:0000313" key="21">
    <source>
        <dbReference type="Proteomes" id="UP000183487"/>
    </source>
</evidence>
<dbReference type="GO" id="GO:0038023">
    <property type="term" value="F:signaling receptor activity"/>
    <property type="evidence" value="ECO:0007669"/>
    <property type="project" value="InterPro"/>
</dbReference>
<dbReference type="RefSeq" id="WP_074767233.1">
    <property type="nucleotide sequence ID" value="NZ_FNKP01000002.1"/>
</dbReference>
<dbReference type="InterPro" id="IPR037066">
    <property type="entry name" value="Plug_dom_sf"/>
</dbReference>
<dbReference type="GO" id="GO:0015891">
    <property type="term" value="P:siderophore transport"/>
    <property type="evidence" value="ECO:0007669"/>
    <property type="project" value="InterPro"/>
</dbReference>
<dbReference type="Proteomes" id="UP000183487">
    <property type="component" value="Unassembled WGS sequence"/>
</dbReference>
<gene>
    <name evidence="20" type="ORF">SAMN05443245_3658</name>
</gene>
<feature type="signal peptide" evidence="17">
    <location>
        <begin position="1"/>
        <end position="26"/>
    </location>
</feature>
<protein>
    <submittedName>
        <fullName evidence="20">Iron complex outermembrane recepter protein</fullName>
    </submittedName>
</protein>
<dbReference type="PROSITE" id="PS52016">
    <property type="entry name" value="TONB_DEPENDENT_REC_3"/>
    <property type="match status" value="1"/>
</dbReference>
<evidence type="ECO:0000256" key="5">
    <source>
        <dbReference type="ARBA" id="ARBA00022496"/>
    </source>
</evidence>
<evidence type="ECO:0000256" key="1">
    <source>
        <dbReference type="ARBA" id="ARBA00004571"/>
    </source>
</evidence>
<keyword evidence="8" id="KW-0408">Iron</keyword>
<feature type="region of interest" description="Disordered" evidence="16">
    <location>
        <begin position="28"/>
        <end position="61"/>
    </location>
</feature>
<comment type="subcellular location">
    <subcellularLocation>
        <location evidence="1 14">Cell outer membrane</location>
        <topology evidence="1 14">Multi-pass membrane protein</topology>
    </subcellularLocation>
</comment>
<dbReference type="InterPro" id="IPR012910">
    <property type="entry name" value="Plug_dom"/>
</dbReference>
<dbReference type="PANTHER" id="PTHR32552">
    <property type="entry name" value="FERRICHROME IRON RECEPTOR-RELATED"/>
    <property type="match status" value="1"/>
</dbReference>
<dbReference type="SUPFAM" id="SSF56935">
    <property type="entry name" value="Porins"/>
    <property type="match status" value="1"/>
</dbReference>
<dbReference type="EMBL" id="FNKP01000002">
    <property type="protein sequence ID" value="SDR22036.1"/>
    <property type="molecule type" value="Genomic_DNA"/>
</dbReference>
<dbReference type="InterPro" id="IPR000531">
    <property type="entry name" value="Beta-barrel_TonB"/>
</dbReference>
<dbReference type="FunFam" id="2.40.170.20:FF:000005">
    <property type="entry name" value="TonB-dependent siderophore receptor"/>
    <property type="match status" value="1"/>
</dbReference>
<feature type="domain" description="TonB-dependent receptor plug" evidence="19">
    <location>
        <begin position="78"/>
        <end position="182"/>
    </location>
</feature>
<dbReference type="CDD" id="cd01347">
    <property type="entry name" value="ligand_gated_channel"/>
    <property type="match status" value="1"/>
</dbReference>
<sequence length="732" mass="79483">MSTGVRGSTALSLLFCLLSGSSAVYAQTSSDAPAGGTADSPSLPTVKVSSSRDNPRVGSADGIVPVSAATATKTDTPLIETPQSVSVVTRDQMTMQGANTVAEALRYTAGVVSEQLGNSTAAAPYLYSRGFVLEQYLDGSRMPSSSAFGYGVPNFDTYGLERVDVMKGPSSVLYGQANPGGIANLVSKRPTDEPIHEIYATTGSHDHAEFGFDMGGPLTSDGKLTYRLTGMASDAKTQVNGVKESTLYIAPAVTWKPDENTTLTVLAKYQRDPNVGYFNYVPASGSALFNPNGQISSHTNVGDPDYDHHSRTQYSVGYEFEHRFDPTWTVRQNVRYTVVSDDLANVFPYPNGFISGSTTTVNRYSFTNEETAKFFTIDNQAQAKFNTGPLSHTVLFGFDFQRVLYNETVGSNFVQPSLNLFAPVYLPISGTTVTSDDMDRMSQFGAYAQDQIAYGKWRFLVGMREDWARSEDNNPIGGYDINQSDRAFTWRAGLVYLFDNGIAPYASYSKSFTPQIGATFSGAPLRPTTADQYEIGLKYQPPGFNSFVTAALFDLRERNVASSDPENFGYSVQVGQVRARGVELEAHAELTDNLALIASYTYLSSVSTESNLTGTTIDGSTVSLQGLQTWGIPRNVASAWLDYTLHAGILRGLSFGGGVRYVGASYDQTNTIHVGSRTLLDAAIRYDTGKHWLFSVNGTNLFNRTYTASCQTYGNCHFGDGVEVLATARYRW</sequence>
<dbReference type="GO" id="GO:0009279">
    <property type="term" value="C:cell outer membrane"/>
    <property type="evidence" value="ECO:0007669"/>
    <property type="project" value="UniProtKB-SubCell"/>
</dbReference>
<evidence type="ECO:0000256" key="9">
    <source>
        <dbReference type="ARBA" id="ARBA00023065"/>
    </source>
</evidence>
<dbReference type="Gene3D" id="2.170.130.10">
    <property type="entry name" value="TonB-dependent receptor, plug domain"/>
    <property type="match status" value="1"/>
</dbReference>
<dbReference type="InterPro" id="IPR039426">
    <property type="entry name" value="TonB-dep_rcpt-like"/>
</dbReference>
<dbReference type="NCBIfam" id="TIGR01783">
    <property type="entry name" value="TonB-siderophor"/>
    <property type="match status" value="1"/>
</dbReference>
<evidence type="ECO:0000259" key="19">
    <source>
        <dbReference type="Pfam" id="PF07715"/>
    </source>
</evidence>
<keyword evidence="21" id="KW-1185">Reference proteome</keyword>
<dbReference type="PANTHER" id="PTHR32552:SF68">
    <property type="entry name" value="FERRICHROME OUTER MEMBRANE TRANSPORTER_PHAGE RECEPTOR"/>
    <property type="match status" value="1"/>
</dbReference>
<organism evidence="20 21">
    <name type="scientific">Paraburkholderia fungorum</name>
    <dbReference type="NCBI Taxonomy" id="134537"/>
    <lineage>
        <taxon>Bacteria</taxon>
        <taxon>Pseudomonadati</taxon>
        <taxon>Pseudomonadota</taxon>
        <taxon>Betaproteobacteria</taxon>
        <taxon>Burkholderiales</taxon>
        <taxon>Burkholderiaceae</taxon>
        <taxon>Paraburkholderia</taxon>
    </lineage>
</organism>
<evidence type="ECO:0000256" key="3">
    <source>
        <dbReference type="ARBA" id="ARBA00022448"/>
    </source>
</evidence>
<feature type="domain" description="TonB-dependent receptor-like beta-barrel" evidence="18">
    <location>
        <begin position="255"/>
        <end position="701"/>
    </location>
</feature>
<keyword evidence="9" id="KW-0406">Ion transport</keyword>
<keyword evidence="13 14" id="KW-0998">Cell outer membrane</keyword>
<dbReference type="FunFam" id="2.170.130.10:FF:000001">
    <property type="entry name" value="Catecholate siderophore TonB-dependent receptor"/>
    <property type="match status" value="1"/>
</dbReference>
<keyword evidence="6 14" id="KW-0812">Transmembrane</keyword>
<evidence type="ECO:0000256" key="13">
    <source>
        <dbReference type="ARBA" id="ARBA00023237"/>
    </source>
</evidence>
<evidence type="ECO:0000256" key="12">
    <source>
        <dbReference type="ARBA" id="ARBA00023170"/>
    </source>
</evidence>
<feature type="compositionally biased region" description="Polar residues" evidence="16">
    <location>
        <begin position="39"/>
        <end position="52"/>
    </location>
</feature>
<keyword evidence="10 15" id="KW-0798">TonB box</keyword>
<evidence type="ECO:0000256" key="16">
    <source>
        <dbReference type="SAM" id="MobiDB-lite"/>
    </source>
</evidence>
<dbReference type="AlphaFoldDB" id="A0A1H1HAH5"/>
<evidence type="ECO:0000256" key="4">
    <source>
        <dbReference type="ARBA" id="ARBA00022452"/>
    </source>
</evidence>
<dbReference type="Pfam" id="PF00593">
    <property type="entry name" value="TonB_dep_Rec_b-barrel"/>
    <property type="match status" value="1"/>
</dbReference>
<dbReference type="Gene3D" id="2.40.170.20">
    <property type="entry name" value="TonB-dependent receptor, beta-barrel domain"/>
    <property type="match status" value="1"/>
</dbReference>
<dbReference type="GO" id="GO:0015344">
    <property type="term" value="F:siderophore uptake transmembrane transporter activity"/>
    <property type="evidence" value="ECO:0007669"/>
    <property type="project" value="TreeGrafter"/>
</dbReference>
<evidence type="ECO:0000256" key="8">
    <source>
        <dbReference type="ARBA" id="ARBA00023004"/>
    </source>
</evidence>
<evidence type="ECO:0000256" key="6">
    <source>
        <dbReference type="ARBA" id="ARBA00022692"/>
    </source>
</evidence>
<feature type="chain" id="PRO_5010201622" evidence="17">
    <location>
        <begin position="27"/>
        <end position="732"/>
    </location>
</feature>
<keyword evidence="3 14" id="KW-0813">Transport</keyword>
<evidence type="ECO:0000256" key="2">
    <source>
        <dbReference type="ARBA" id="ARBA00009810"/>
    </source>
</evidence>
<evidence type="ECO:0000256" key="14">
    <source>
        <dbReference type="PROSITE-ProRule" id="PRU01360"/>
    </source>
</evidence>
<dbReference type="InterPro" id="IPR036942">
    <property type="entry name" value="Beta-barrel_TonB_sf"/>
</dbReference>
<evidence type="ECO:0000313" key="20">
    <source>
        <dbReference type="EMBL" id="SDR22036.1"/>
    </source>
</evidence>
<comment type="similarity">
    <text evidence="2 14 15">Belongs to the TonB-dependent receptor family.</text>
</comment>